<evidence type="ECO:0000313" key="3">
    <source>
        <dbReference type="EMBL" id="HHM96043.1"/>
    </source>
</evidence>
<dbReference type="PANTHER" id="PTHR34227">
    <property type="entry name" value="CHAPERONE PROTEIN YCDY"/>
    <property type="match status" value="1"/>
</dbReference>
<dbReference type="EMBL" id="DRWX01000120">
    <property type="protein sequence ID" value="HHM96043.1"/>
    <property type="molecule type" value="Genomic_DNA"/>
</dbReference>
<proteinExistence type="predicted"/>
<dbReference type="PANTHER" id="PTHR34227:SF1">
    <property type="entry name" value="DIMETHYL SULFOXIDE REDUCTASE CHAPERONE-RELATED"/>
    <property type="match status" value="1"/>
</dbReference>
<dbReference type="AlphaFoldDB" id="A0A7C5RSX4"/>
<dbReference type="InterPro" id="IPR036411">
    <property type="entry name" value="TorD-like_sf"/>
</dbReference>
<dbReference type="Gene3D" id="1.10.3480.10">
    <property type="entry name" value="TorD-like"/>
    <property type="match status" value="1"/>
</dbReference>
<accession>A0A7C5RSX4</accession>
<dbReference type="Pfam" id="PF02613">
    <property type="entry name" value="Nitrate_red_del"/>
    <property type="match status" value="1"/>
</dbReference>
<dbReference type="InterPro" id="IPR020945">
    <property type="entry name" value="DMSO/NO3_reduct_chaperone"/>
</dbReference>
<evidence type="ECO:0000256" key="1">
    <source>
        <dbReference type="ARBA" id="ARBA00023186"/>
    </source>
</evidence>
<sequence length="251" mass="28723">MTRKHAIRQRYSTRPPANSLAAHPATKFAHMARLRRALYRFLSAIFLPPREDRHRELIEAAQTIWADRTLLAQFQWYLHWQPLLGRLTDENPPSLDELLRAYTSLFVVGPGGRPSCPLYASSYLDPNRRLAGVISLHVEQIYRTTGFALSPQIHDFPDHLAIELEFAAVLCEHEAEAWETTIAERVRAVLQRERYFLERFVGSWLPELAHRLVQHDTTGLYSAAADASNALVQHDLDLLAALLSRVDEVQL</sequence>
<organism evidence="3">
    <name type="scientific">Thermomicrobium roseum</name>
    <dbReference type="NCBI Taxonomy" id="500"/>
    <lineage>
        <taxon>Bacteria</taxon>
        <taxon>Pseudomonadati</taxon>
        <taxon>Thermomicrobiota</taxon>
        <taxon>Thermomicrobia</taxon>
        <taxon>Thermomicrobiales</taxon>
        <taxon>Thermomicrobiaceae</taxon>
        <taxon>Thermomicrobium</taxon>
    </lineage>
</organism>
<feature type="region of interest" description="Disordered" evidence="2">
    <location>
        <begin position="1"/>
        <end position="20"/>
    </location>
</feature>
<dbReference type="SUPFAM" id="SSF89155">
    <property type="entry name" value="TorD-like"/>
    <property type="match status" value="1"/>
</dbReference>
<gene>
    <name evidence="3" type="ORF">ENM21_02385</name>
</gene>
<reference evidence="3" key="1">
    <citation type="journal article" date="2020" name="mSystems">
        <title>Genome- and Community-Level Interaction Insights into Carbon Utilization and Element Cycling Functions of Hydrothermarchaeota in Hydrothermal Sediment.</title>
        <authorList>
            <person name="Zhou Z."/>
            <person name="Liu Y."/>
            <person name="Xu W."/>
            <person name="Pan J."/>
            <person name="Luo Z.H."/>
            <person name="Li M."/>
        </authorList>
    </citation>
    <scope>NUCLEOTIDE SEQUENCE [LARGE SCALE GENOMIC DNA]</scope>
    <source>
        <strain evidence="3">SpSt-1065</strain>
    </source>
</reference>
<comment type="caution">
    <text evidence="3">The sequence shown here is derived from an EMBL/GenBank/DDBJ whole genome shotgun (WGS) entry which is preliminary data.</text>
</comment>
<keyword evidence="1" id="KW-0143">Chaperone</keyword>
<dbReference type="InterPro" id="IPR050289">
    <property type="entry name" value="TorD/DmsD_chaperones"/>
</dbReference>
<protein>
    <submittedName>
        <fullName evidence="3">Uncharacterized protein</fullName>
    </submittedName>
</protein>
<evidence type="ECO:0000256" key="2">
    <source>
        <dbReference type="SAM" id="MobiDB-lite"/>
    </source>
</evidence>
<name>A0A7C5RSX4_THERO</name>